<feature type="coiled-coil region" evidence="1">
    <location>
        <begin position="134"/>
        <end position="161"/>
    </location>
</feature>
<proteinExistence type="predicted"/>
<gene>
    <name evidence="2" type="ORF">CYCCA115_LOCUS6736</name>
</gene>
<protein>
    <submittedName>
        <fullName evidence="2">Uncharacterized protein</fullName>
    </submittedName>
</protein>
<keyword evidence="3" id="KW-1185">Reference proteome</keyword>
<keyword evidence="1" id="KW-0175">Coiled coil</keyword>
<comment type="caution">
    <text evidence="2">The sequence shown here is derived from an EMBL/GenBank/DDBJ whole genome shotgun (WGS) entry which is preliminary data.</text>
</comment>
<reference evidence="2" key="1">
    <citation type="submission" date="2023-08" db="EMBL/GenBank/DDBJ databases">
        <authorList>
            <person name="Audoor S."/>
            <person name="Bilcke G."/>
        </authorList>
    </citation>
    <scope>NUCLEOTIDE SEQUENCE</scope>
</reference>
<name>A0AAD2CPM3_9STRA</name>
<organism evidence="2 3">
    <name type="scientific">Cylindrotheca closterium</name>
    <dbReference type="NCBI Taxonomy" id="2856"/>
    <lineage>
        <taxon>Eukaryota</taxon>
        <taxon>Sar</taxon>
        <taxon>Stramenopiles</taxon>
        <taxon>Ochrophyta</taxon>
        <taxon>Bacillariophyta</taxon>
        <taxon>Bacillariophyceae</taxon>
        <taxon>Bacillariophycidae</taxon>
        <taxon>Bacillariales</taxon>
        <taxon>Bacillariaceae</taxon>
        <taxon>Cylindrotheca</taxon>
    </lineage>
</organism>
<evidence type="ECO:0000313" key="3">
    <source>
        <dbReference type="Proteomes" id="UP001295423"/>
    </source>
</evidence>
<dbReference type="Proteomes" id="UP001295423">
    <property type="component" value="Unassembled WGS sequence"/>
</dbReference>
<sequence length="290" mass="32830">MDPKKTIVGGGSKGMVVSEEILPSQVFTSLPDAMQAAEQGIPPILASKKREVKGSSILWVGMEVSVSKRDATEVFGNARHDKGFVIDFVRDSILFIRPSSSLVEEVCLKGEHGVAVEEAGILKKLPPSNNLLVRRDAKATNELIRKKNEELRAKSANLTTTVIDKIDVSGWCYQYSYRQIEKTSEYEKDPYFRWLDELPPKQGIPWLVTTSGGMRHKWQGDGVVCQGMARCNLCLRRFNSKYGFGLMDTYSEYRSSFRSDREWNAELQELQAHTEKHTDKIVHHFTFPNV</sequence>
<accession>A0AAD2CPM3</accession>
<evidence type="ECO:0000256" key="1">
    <source>
        <dbReference type="SAM" id="Coils"/>
    </source>
</evidence>
<dbReference type="AlphaFoldDB" id="A0AAD2CPM3"/>
<dbReference type="EMBL" id="CAKOGP040000846">
    <property type="protein sequence ID" value="CAJ1939783.1"/>
    <property type="molecule type" value="Genomic_DNA"/>
</dbReference>
<evidence type="ECO:0000313" key="2">
    <source>
        <dbReference type="EMBL" id="CAJ1939783.1"/>
    </source>
</evidence>